<dbReference type="InterPro" id="IPR035940">
    <property type="entry name" value="CAP_sf"/>
</dbReference>
<dbReference type="EMBL" id="MFEH01000005">
    <property type="protein sequence ID" value="OGE73662.1"/>
    <property type="molecule type" value="Genomic_DNA"/>
</dbReference>
<comment type="caution">
    <text evidence="4">The sequence shown here is derived from an EMBL/GenBank/DDBJ whole genome shotgun (WGS) entry which is preliminary data.</text>
</comment>
<keyword evidence="2" id="KW-1133">Transmembrane helix</keyword>
<dbReference type="AlphaFoldDB" id="A0A1F5N804"/>
<dbReference type="PANTHER" id="PTHR31157:SF1">
    <property type="entry name" value="SCP DOMAIN-CONTAINING PROTEIN"/>
    <property type="match status" value="1"/>
</dbReference>
<evidence type="ECO:0000256" key="2">
    <source>
        <dbReference type="SAM" id="Phobius"/>
    </source>
</evidence>
<name>A0A1F5N804_9BACT</name>
<dbReference type="Proteomes" id="UP000177610">
    <property type="component" value="Unassembled WGS sequence"/>
</dbReference>
<gene>
    <name evidence="4" type="ORF">A2717_03445</name>
</gene>
<proteinExistence type="predicted"/>
<feature type="region of interest" description="Disordered" evidence="1">
    <location>
        <begin position="184"/>
        <end position="220"/>
    </location>
</feature>
<feature type="compositionally biased region" description="Pro residues" evidence="1">
    <location>
        <begin position="187"/>
        <end position="220"/>
    </location>
</feature>
<reference evidence="4 5" key="1">
    <citation type="journal article" date="2016" name="Nat. Commun.">
        <title>Thousands of microbial genomes shed light on interconnected biogeochemical processes in an aquifer system.</title>
        <authorList>
            <person name="Anantharaman K."/>
            <person name="Brown C.T."/>
            <person name="Hug L.A."/>
            <person name="Sharon I."/>
            <person name="Castelle C.J."/>
            <person name="Probst A.J."/>
            <person name="Thomas B.C."/>
            <person name="Singh A."/>
            <person name="Wilkins M.J."/>
            <person name="Karaoz U."/>
            <person name="Brodie E.L."/>
            <person name="Williams K.H."/>
            <person name="Hubbard S.S."/>
            <person name="Banfield J.F."/>
        </authorList>
    </citation>
    <scope>NUCLEOTIDE SEQUENCE [LARGE SCALE GENOMIC DNA]</scope>
</reference>
<dbReference type="InterPro" id="IPR014044">
    <property type="entry name" value="CAP_dom"/>
</dbReference>
<keyword evidence="2" id="KW-0472">Membrane</keyword>
<dbReference type="Pfam" id="PF00188">
    <property type="entry name" value="CAP"/>
    <property type="match status" value="1"/>
</dbReference>
<organism evidence="4 5">
    <name type="scientific">Candidatus Doudnabacteria bacterium RIFCSPHIGHO2_01_FULL_41_86</name>
    <dbReference type="NCBI Taxonomy" id="1817821"/>
    <lineage>
        <taxon>Bacteria</taxon>
        <taxon>Candidatus Doudnaibacteriota</taxon>
    </lineage>
</organism>
<accession>A0A1F5N804</accession>
<evidence type="ECO:0000313" key="5">
    <source>
        <dbReference type="Proteomes" id="UP000177610"/>
    </source>
</evidence>
<evidence type="ECO:0000313" key="4">
    <source>
        <dbReference type="EMBL" id="OGE73662.1"/>
    </source>
</evidence>
<evidence type="ECO:0000256" key="1">
    <source>
        <dbReference type="SAM" id="MobiDB-lite"/>
    </source>
</evidence>
<dbReference type="Gene3D" id="3.40.33.10">
    <property type="entry name" value="CAP"/>
    <property type="match status" value="1"/>
</dbReference>
<keyword evidence="2" id="KW-0812">Transmembrane</keyword>
<dbReference type="SUPFAM" id="SSF55797">
    <property type="entry name" value="PR-1-like"/>
    <property type="match status" value="1"/>
</dbReference>
<feature type="transmembrane region" description="Helical" evidence="2">
    <location>
        <begin position="374"/>
        <end position="391"/>
    </location>
</feature>
<dbReference type="CDD" id="cd05379">
    <property type="entry name" value="CAP_bacterial"/>
    <property type="match status" value="1"/>
</dbReference>
<dbReference type="PANTHER" id="PTHR31157">
    <property type="entry name" value="SCP DOMAIN-CONTAINING PROTEIN"/>
    <property type="match status" value="1"/>
</dbReference>
<evidence type="ECO:0000259" key="3">
    <source>
        <dbReference type="Pfam" id="PF00188"/>
    </source>
</evidence>
<feature type="transmembrane region" description="Helical" evidence="2">
    <location>
        <begin position="339"/>
        <end position="362"/>
    </location>
</feature>
<protein>
    <recommendedName>
        <fullName evidence="3">SCP domain-containing protein</fullName>
    </recommendedName>
</protein>
<sequence length="392" mass="42565">MKLKHYLIASEQNDYKPWIIKPSALGLFCLVIWSLRILVPATVTLAANSIDPTDLMAKVNAERSQRFLSTLKTDSRLSTAANDKANDMITRSYFAHVDPDGKYVWPRIEAAGYKPYVTLGENLAMDFDSANKVVEAWMNSPTHRANIVNTKFEDQGLAAVDGLYEPGHNTIMIVSLFGTLVKTQTNPPAPAPSPTPTTTPPPAPTPTPTSPTPTPTPPPVTAVIPVEISKDIKIISTSLSGHTMVDITVPISGNPTLVTAQLNTQSISLIQSQTAGEFLGTFTFNQSEDLTQSKLSIEARDSSGIKTNQEFPVNIESHVTGSAQSETVPVSNEAGVIKILRIIFGIFAVIYLGFLILDAVILHRDKIKRDGIRPNAHLLIFVILVGVTLFTL</sequence>
<feature type="domain" description="SCP" evidence="3">
    <location>
        <begin position="57"/>
        <end position="160"/>
    </location>
</feature>
<dbReference type="STRING" id="1817821.A2717_03445"/>